<sequence>MNDLTILTNTQLGEFISLSLIHGTNTQFSYELLHEVAERLVQTDEIIKAGISNGIHETLTKQSTAFKFRLEDVVKTLDETLAPAIIEDNKETVEIITDIEHREAILKAMKVDRDEGRAGLSIAKKTILDHLEVEEVKPKATKKKEKPVEPPVEVEVLPETEKSVEIVELTAEPETPALTAKMLKEVALELRQRNAVPKDCIIDKLTELGASSTMTLAPKHYAEFYNFLESFNGF</sequence>
<dbReference type="Proteomes" id="UP000264313">
    <property type="component" value="Unassembled WGS sequence"/>
</dbReference>
<protein>
    <submittedName>
        <fullName evidence="1">Uncharacterized protein</fullName>
    </submittedName>
</protein>
<proteinExistence type="predicted"/>
<evidence type="ECO:0000313" key="1">
    <source>
        <dbReference type="EMBL" id="HBA09930.1"/>
    </source>
</evidence>
<gene>
    <name evidence="1" type="ORF">DCW48_10605</name>
</gene>
<dbReference type="EMBL" id="DNAA01000249">
    <property type="protein sequence ID" value="HBA09930.1"/>
    <property type="molecule type" value="Genomic_DNA"/>
</dbReference>
<name>A0A351RD09_9PROT</name>
<evidence type="ECO:0000313" key="2">
    <source>
        <dbReference type="Proteomes" id="UP000264313"/>
    </source>
</evidence>
<organism evidence="1 2">
    <name type="scientific">Methylotenera mobilis</name>
    <dbReference type="NCBI Taxonomy" id="359408"/>
    <lineage>
        <taxon>Bacteria</taxon>
        <taxon>Pseudomonadati</taxon>
        <taxon>Pseudomonadota</taxon>
        <taxon>Betaproteobacteria</taxon>
        <taxon>Nitrosomonadales</taxon>
        <taxon>Methylophilaceae</taxon>
        <taxon>Methylotenera</taxon>
    </lineage>
</organism>
<comment type="caution">
    <text evidence="1">The sequence shown here is derived from an EMBL/GenBank/DDBJ whole genome shotgun (WGS) entry which is preliminary data.</text>
</comment>
<reference evidence="1 2" key="1">
    <citation type="journal article" date="2018" name="Nat. Biotechnol.">
        <title>A standardized bacterial taxonomy based on genome phylogeny substantially revises the tree of life.</title>
        <authorList>
            <person name="Parks D.H."/>
            <person name="Chuvochina M."/>
            <person name="Waite D.W."/>
            <person name="Rinke C."/>
            <person name="Skarshewski A."/>
            <person name="Chaumeil P.A."/>
            <person name="Hugenholtz P."/>
        </authorList>
    </citation>
    <scope>NUCLEOTIDE SEQUENCE [LARGE SCALE GENOMIC DNA]</scope>
    <source>
        <strain evidence="1">UBA9958</strain>
    </source>
</reference>
<accession>A0A351RD09</accession>
<dbReference type="AlphaFoldDB" id="A0A351RD09"/>